<dbReference type="KEGG" id="btn:BTF1_29187"/>
<keyword evidence="1" id="KW-0614">Plasmid</keyword>
<name>A0A9W3JY10_BACTU</name>
<evidence type="ECO:0000313" key="1">
    <source>
        <dbReference type="EMBL" id="AFQ29938.1"/>
    </source>
</evidence>
<proteinExistence type="predicted"/>
<protein>
    <submittedName>
        <fullName evidence="1">Uncharacterized protein</fullName>
    </submittedName>
</protein>
<dbReference type="RefSeq" id="WP_000958428.1">
    <property type="nucleotide sequence ID" value="NC_018516.1"/>
</dbReference>
<sequence length="206" mass="24074">MLTTREDLLNELRKLNAENKVLLFVAGIKPALTSTRWSSVRELLEANFPFIPLKQKRTGKINMNLYFQTEEQKERFVRECTDDGRFTCHIKLGLELGFPPFACEVVGKNINLKDDVHEKYKDYGEHWLAHNDSVLNQELEERGYIKDTIGINYHGVQFGMERGTAKETYEWLLENMPVPSNLQTVVIVKDNFTFKKIEQYIQENEV</sequence>
<evidence type="ECO:0000313" key="2">
    <source>
        <dbReference type="Proteomes" id="UP000005257"/>
    </source>
</evidence>
<geneLocation type="plasmid" evidence="1 2">
    <name>pBTHD789-1</name>
</geneLocation>
<accession>A0A9W3JY10</accession>
<gene>
    <name evidence="1" type="ORF">BTF1_29187</name>
</gene>
<dbReference type="EMBL" id="CP003764">
    <property type="protein sequence ID" value="AFQ29938.1"/>
    <property type="molecule type" value="Genomic_DNA"/>
</dbReference>
<organism evidence="1 2">
    <name type="scientific">Bacillus thuringiensis HD-789</name>
    <dbReference type="NCBI Taxonomy" id="1217737"/>
    <lineage>
        <taxon>Bacteria</taxon>
        <taxon>Bacillati</taxon>
        <taxon>Bacillota</taxon>
        <taxon>Bacilli</taxon>
        <taxon>Bacillales</taxon>
        <taxon>Bacillaceae</taxon>
        <taxon>Bacillus</taxon>
        <taxon>Bacillus cereus group</taxon>
    </lineage>
</organism>
<dbReference type="Proteomes" id="UP000005257">
    <property type="component" value="Plasmid pBTHD789-1"/>
</dbReference>
<dbReference type="AlphaFoldDB" id="A0A9W3JY10"/>
<reference evidence="1 2" key="1">
    <citation type="journal article" date="2013" name="Genome Announc.">
        <title>Complete Genome Sequence of Bacillus thuringiensis Serovar Israelensis Strain HD-789.</title>
        <authorList>
            <person name="Doggett N.A."/>
            <person name="Stubben C.J."/>
            <person name="Chertkov O."/>
            <person name="Bruce D.C."/>
            <person name="Detter J.C."/>
            <person name="Johnson S.L."/>
            <person name="Han C.S."/>
        </authorList>
    </citation>
    <scope>NUCLEOTIDE SEQUENCE [LARGE SCALE GENOMIC DNA]</scope>
    <source>
        <strain evidence="1 2">HD-789</strain>
    </source>
</reference>